<feature type="signal peptide" evidence="8">
    <location>
        <begin position="1"/>
        <end position="20"/>
    </location>
</feature>
<dbReference type="EMBL" id="BMIK01000003">
    <property type="protein sequence ID" value="GGC23611.1"/>
    <property type="molecule type" value="Genomic_DNA"/>
</dbReference>
<evidence type="ECO:0000256" key="5">
    <source>
        <dbReference type="ARBA" id="ARBA00023136"/>
    </source>
</evidence>
<dbReference type="NCBIfam" id="TIGR04057">
    <property type="entry name" value="SusC_RagA_signa"/>
    <property type="match status" value="1"/>
</dbReference>
<feature type="domain" description="TonB-dependent receptor plug" evidence="9">
    <location>
        <begin position="211"/>
        <end position="320"/>
    </location>
</feature>
<evidence type="ECO:0000259" key="9">
    <source>
        <dbReference type="Pfam" id="PF07715"/>
    </source>
</evidence>
<name>A0ABQ1LGW0_9SPHI</name>
<dbReference type="SUPFAM" id="SSF49464">
    <property type="entry name" value="Carboxypeptidase regulatory domain-like"/>
    <property type="match status" value="1"/>
</dbReference>
<keyword evidence="8" id="KW-0732">Signal</keyword>
<feature type="chain" id="PRO_5045320811" description="TonB-dependent receptor plug domain-containing protein" evidence="8">
    <location>
        <begin position="21"/>
        <end position="1174"/>
    </location>
</feature>
<organism evidence="10 11">
    <name type="scientific">Parapedobacter defluvii</name>
    <dbReference type="NCBI Taxonomy" id="2045106"/>
    <lineage>
        <taxon>Bacteria</taxon>
        <taxon>Pseudomonadati</taxon>
        <taxon>Bacteroidota</taxon>
        <taxon>Sphingobacteriia</taxon>
        <taxon>Sphingobacteriales</taxon>
        <taxon>Sphingobacteriaceae</taxon>
        <taxon>Parapedobacter</taxon>
    </lineage>
</organism>
<keyword evidence="5 7" id="KW-0472">Membrane</keyword>
<gene>
    <name evidence="10" type="ORF">GCM10011386_14440</name>
</gene>
<dbReference type="Gene3D" id="2.170.130.10">
    <property type="entry name" value="TonB-dependent receptor, plug domain"/>
    <property type="match status" value="1"/>
</dbReference>
<comment type="caution">
    <text evidence="10">The sequence shown here is derived from an EMBL/GenBank/DDBJ whole genome shotgun (WGS) entry which is preliminary data.</text>
</comment>
<dbReference type="InterPro" id="IPR008969">
    <property type="entry name" value="CarboxyPept-like_regulatory"/>
</dbReference>
<keyword evidence="11" id="KW-1185">Reference proteome</keyword>
<keyword evidence="3 7" id="KW-1134">Transmembrane beta strand</keyword>
<evidence type="ECO:0000256" key="3">
    <source>
        <dbReference type="ARBA" id="ARBA00022452"/>
    </source>
</evidence>
<protein>
    <recommendedName>
        <fullName evidence="9">TonB-dependent receptor plug domain-containing protein</fullName>
    </recommendedName>
</protein>
<reference evidence="11" key="1">
    <citation type="journal article" date="2019" name="Int. J. Syst. Evol. Microbiol.">
        <title>The Global Catalogue of Microorganisms (GCM) 10K type strain sequencing project: providing services to taxonomists for standard genome sequencing and annotation.</title>
        <authorList>
            <consortium name="The Broad Institute Genomics Platform"/>
            <consortium name="The Broad Institute Genome Sequencing Center for Infectious Disease"/>
            <person name="Wu L."/>
            <person name="Ma J."/>
        </authorList>
    </citation>
    <scope>NUCLEOTIDE SEQUENCE [LARGE SCALE GENOMIC DNA]</scope>
    <source>
        <strain evidence="11">CGMCC 1.15342</strain>
    </source>
</reference>
<dbReference type="PROSITE" id="PS52016">
    <property type="entry name" value="TONB_DEPENDENT_REC_3"/>
    <property type="match status" value="1"/>
</dbReference>
<evidence type="ECO:0000256" key="6">
    <source>
        <dbReference type="ARBA" id="ARBA00023237"/>
    </source>
</evidence>
<evidence type="ECO:0000256" key="7">
    <source>
        <dbReference type="PROSITE-ProRule" id="PRU01360"/>
    </source>
</evidence>
<evidence type="ECO:0000256" key="2">
    <source>
        <dbReference type="ARBA" id="ARBA00022448"/>
    </source>
</evidence>
<evidence type="ECO:0000256" key="1">
    <source>
        <dbReference type="ARBA" id="ARBA00004571"/>
    </source>
</evidence>
<dbReference type="NCBIfam" id="TIGR04056">
    <property type="entry name" value="OMP_RagA_SusC"/>
    <property type="match status" value="1"/>
</dbReference>
<dbReference type="Pfam" id="PF13620">
    <property type="entry name" value="CarboxypepD_reg"/>
    <property type="match status" value="1"/>
</dbReference>
<evidence type="ECO:0000313" key="11">
    <source>
        <dbReference type="Proteomes" id="UP000597338"/>
    </source>
</evidence>
<comment type="similarity">
    <text evidence="7">Belongs to the TonB-dependent receptor family.</text>
</comment>
<dbReference type="InterPro" id="IPR023997">
    <property type="entry name" value="TonB-dep_OMP_SusC/RagA_CS"/>
</dbReference>
<evidence type="ECO:0000256" key="8">
    <source>
        <dbReference type="SAM" id="SignalP"/>
    </source>
</evidence>
<comment type="subcellular location">
    <subcellularLocation>
        <location evidence="1 7">Cell outer membrane</location>
        <topology evidence="1 7">Multi-pass membrane protein</topology>
    </subcellularLocation>
</comment>
<dbReference type="Gene3D" id="2.40.170.20">
    <property type="entry name" value="TonB-dependent receptor, beta-barrel domain"/>
    <property type="match status" value="1"/>
</dbReference>
<dbReference type="InterPro" id="IPR023996">
    <property type="entry name" value="TonB-dep_OMP_SusC/RagA"/>
</dbReference>
<dbReference type="SUPFAM" id="SSF56935">
    <property type="entry name" value="Porins"/>
    <property type="match status" value="1"/>
</dbReference>
<sequence>MRTTILIYSVTIAFSQLLMAAPSKGQSLGKSVDISFAGTSLYEAIKQLEVSADVGFAFDEHLLGLEDQTVGTLDFRDAKLETVLKSLFRGTNIDFEEKGNGIILLTKKQQPGRLSGGVSSNDGTPLQGATVTILELNRTFTTDRNGQYRVDLRPGTYTIEFSYISYSKVRLSDVEIEEGQSVTRDVILVPVTDELDEVVITTALGIQRQARSLGYAVGEVKGADMARVPQENAINGLTGRVTGLRVINPTPELNSEPIVLIRGYTSLSGNNSPLIVVDGVPTGTDVSVLSDLSADHIESVSVLKGPSAAALYGSRAGSGVLLVTTKQGGARPGFGIDFNMGYTASIPYQFIPQQQRFANGSNGNFDQTSNLWWGPEMGTSVARFGTNGESTPLTAHPDNVRDFADVGNSVVTNLGVSHSTDKLNLSLSLSDTRSTGIYPGTNLYKDAVSIFAQYAISERVKVSGNFNYLNSGSDNNRGLSYDNYPYEDLYFTPNWIDINDLKDYWAEPGSSQLTWANGFNNPWFTVNENINTFKKVRPFGNVKIDWDLTGGWSLMARIGGFNESYTTQNRTAMSEKAFPEGAYAYIGRELQQLNTDFLLNYKKEIKEFSFDVSAGGNLFFQDNSFATIAGQRFELPGLYTAANIARSAVEYSVVKSDKRIHSVYGMATVGFKNALFVELSGRNDWSSTLPEDNRSYFYPSVSLSTVISDLVDLPEAINLVKLRGGWAKVGKDTDPYALSMTLSKSTWGGKTSYSLPGVLPTQNLVPESIISSEVGFDSDFFRNRLGLDLTYYQLEDKNQISRISVSGSTGYTATNVNAGIVKNEGLEITLRGVPIQHSNLRWDVAFNFTKERSKLTALPEGVSNHQFWERNNIFSQTTIDGTVGDLWGPDVLRVTEGPYAGWPLLDDNGYVQQRSDYIKLGNVNPDFTLGFQTNFSYKRVSIAASFDWRHGGDYYSESMKRLARDGRAESWYKGDGSSTFTGILNSHSFESGSQLADEIRSNPDRYNAMDGLTWVGGRTADLGGFEYGNNGLANGAFFPGVIADGAGGYIENFGNEGTRFFRSELIADPGAGYWSRGVQTWIYDASFLKLKEVSVAYQLPDRLADRIAARGLTLAWYMRNLMVWTKAKNKIDPESTMLNSNSQFTSSSNYQMGYDRASFYPWTMTMGVKLSVQF</sequence>
<dbReference type="Gene3D" id="2.60.40.1120">
    <property type="entry name" value="Carboxypeptidase-like, regulatory domain"/>
    <property type="match status" value="1"/>
</dbReference>
<evidence type="ECO:0000313" key="10">
    <source>
        <dbReference type="EMBL" id="GGC23611.1"/>
    </source>
</evidence>
<dbReference type="Proteomes" id="UP000597338">
    <property type="component" value="Unassembled WGS sequence"/>
</dbReference>
<dbReference type="InterPro" id="IPR039426">
    <property type="entry name" value="TonB-dep_rcpt-like"/>
</dbReference>
<dbReference type="InterPro" id="IPR012910">
    <property type="entry name" value="Plug_dom"/>
</dbReference>
<accession>A0ABQ1LGW0</accession>
<evidence type="ECO:0000256" key="4">
    <source>
        <dbReference type="ARBA" id="ARBA00022692"/>
    </source>
</evidence>
<keyword evidence="2 7" id="KW-0813">Transport</keyword>
<proteinExistence type="inferred from homology"/>
<dbReference type="Pfam" id="PF07715">
    <property type="entry name" value="Plug"/>
    <property type="match status" value="1"/>
</dbReference>
<dbReference type="InterPro" id="IPR036942">
    <property type="entry name" value="Beta-barrel_TonB_sf"/>
</dbReference>
<dbReference type="InterPro" id="IPR037066">
    <property type="entry name" value="Plug_dom_sf"/>
</dbReference>
<keyword evidence="6 7" id="KW-0998">Cell outer membrane</keyword>
<keyword evidence="4 7" id="KW-0812">Transmembrane</keyword>